<dbReference type="Proteomes" id="UP000812013">
    <property type="component" value="Unassembled WGS sequence"/>
</dbReference>
<reference evidence="1 2" key="1">
    <citation type="submission" date="2019-12" db="EMBL/GenBank/DDBJ databases">
        <title>Genome sequence of Streptomyces bambusae.</title>
        <authorList>
            <person name="Bansal K."/>
            <person name="Choksket S."/>
            <person name="Korpole S."/>
            <person name="Patil P.B."/>
        </authorList>
    </citation>
    <scope>NUCLEOTIDE SEQUENCE [LARGE SCALE GENOMIC DNA]</scope>
    <source>
        <strain evidence="1 2">SK60</strain>
    </source>
</reference>
<name>A0ABS6Z5G1_9ACTN</name>
<evidence type="ECO:0000313" key="2">
    <source>
        <dbReference type="Proteomes" id="UP000812013"/>
    </source>
</evidence>
<evidence type="ECO:0008006" key="3">
    <source>
        <dbReference type="Google" id="ProtNLM"/>
    </source>
</evidence>
<sequence>MYEMRYAATDRSAMVWHVMAKGATGSTLCGSDLPLPPETPRTAPTEQYCTTCLAVFRTAMEGGRSAPKSLKSG</sequence>
<dbReference type="EMBL" id="WTFF01000084">
    <property type="protein sequence ID" value="MBW5483013.1"/>
    <property type="molecule type" value="Genomic_DNA"/>
</dbReference>
<evidence type="ECO:0000313" key="1">
    <source>
        <dbReference type="EMBL" id="MBW5483013.1"/>
    </source>
</evidence>
<keyword evidence="2" id="KW-1185">Reference proteome</keyword>
<protein>
    <recommendedName>
        <fullName evidence="3">DUF3039 domain-containing protein</fullName>
    </recommendedName>
</protein>
<gene>
    <name evidence="1" type="ORF">GPJ59_14260</name>
</gene>
<organism evidence="1 2">
    <name type="scientific">Streptomyces bambusae</name>
    <dbReference type="NCBI Taxonomy" id="1550616"/>
    <lineage>
        <taxon>Bacteria</taxon>
        <taxon>Bacillati</taxon>
        <taxon>Actinomycetota</taxon>
        <taxon>Actinomycetes</taxon>
        <taxon>Kitasatosporales</taxon>
        <taxon>Streptomycetaceae</taxon>
        <taxon>Streptomyces</taxon>
    </lineage>
</organism>
<proteinExistence type="predicted"/>
<comment type="caution">
    <text evidence="1">The sequence shown here is derived from an EMBL/GenBank/DDBJ whole genome shotgun (WGS) entry which is preliminary data.</text>
</comment>
<accession>A0ABS6Z5G1</accession>
<dbReference type="RefSeq" id="WP_219667479.1">
    <property type="nucleotide sequence ID" value="NZ_WTFF01000084.1"/>
</dbReference>